<dbReference type="EMBL" id="LR593886">
    <property type="protein sequence ID" value="VTR94464.1"/>
    <property type="molecule type" value="Genomic_DNA"/>
</dbReference>
<dbReference type="InterPro" id="IPR019533">
    <property type="entry name" value="Peptidase_S26"/>
</dbReference>
<dbReference type="PROSITE" id="PS00761">
    <property type="entry name" value="SPASE_I_3"/>
    <property type="match status" value="1"/>
</dbReference>
<organism evidence="10 11">
    <name type="scientific">Gemmata massiliana</name>
    <dbReference type="NCBI Taxonomy" id="1210884"/>
    <lineage>
        <taxon>Bacteria</taxon>
        <taxon>Pseudomonadati</taxon>
        <taxon>Planctomycetota</taxon>
        <taxon>Planctomycetia</taxon>
        <taxon>Gemmatales</taxon>
        <taxon>Gemmataceae</taxon>
        <taxon>Gemmata</taxon>
    </lineage>
</organism>
<evidence type="ECO:0000256" key="5">
    <source>
        <dbReference type="ARBA" id="ARBA00022801"/>
    </source>
</evidence>
<dbReference type="Gene3D" id="2.10.109.10">
    <property type="entry name" value="Umud Fragment, subunit A"/>
    <property type="match status" value="2"/>
</dbReference>
<dbReference type="PRINTS" id="PR00727">
    <property type="entry name" value="LEADERPTASE"/>
</dbReference>
<dbReference type="PANTHER" id="PTHR43390">
    <property type="entry name" value="SIGNAL PEPTIDASE I"/>
    <property type="match status" value="1"/>
</dbReference>
<evidence type="ECO:0000256" key="2">
    <source>
        <dbReference type="ARBA" id="ARBA00009370"/>
    </source>
</evidence>
<dbReference type="PROSITE" id="PS00760">
    <property type="entry name" value="SPASE_I_2"/>
    <property type="match status" value="1"/>
</dbReference>
<dbReference type="PANTHER" id="PTHR43390:SF1">
    <property type="entry name" value="CHLOROPLAST PROCESSING PEPTIDASE"/>
    <property type="match status" value="1"/>
</dbReference>
<keyword evidence="5" id="KW-0378">Hydrolase</keyword>
<keyword evidence="8" id="KW-0472">Membrane</keyword>
<evidence type="ECO:0000256" key="8">
    <source>
        <dbReference type="SAM" id="Phobius"/>
    </source>
</evidence>
<feature type="region of interest" description="Disordered" evidence="7">
    <location>
        <begin position="1"/>
        <end position="34"/>
    </location>
</feature>
<reference evidence="10 11" key="1">
    <citation type="submission" date="2019-05" db="EMBL/GenBank/DDBJ databases">
        <authorList>
            <consortium name="Science for Life Laboratories"/>
        </authorList>
    </citation>
    <scope>NUCLEOTIDE SEQUENCE [LARGE SCALE GENOMIC DNA]</scope>
    <source>
        <strain evidence="10">Soil9</strain>
    </source>
</reference>
<comment type="similarity">
    <text evidence="2">Belongs to the peptidase S26 family.</text>
</comment>
<evidence type="ECO:0000256" key="3">
    <source>
        <dbReference type="ARBA" id="ARBA00013208"/>
    </source>
</evidence>
<dbReference type="EC" id="3.4.21.89" evidence="3"/>
<feature type="domain" description="Peptidase S26" evidence="9">
    <location>
        <begin position="136"/>
        <end position="196"/>
    </location>
</feature>
<keyword evidence="8" id="KW-0812">Transmembrane</keyword>
<comment type="catalytic activity">
    <reaction evidence="1">
        <text>Cleavage of hydrophobic, N-terminal signal or leader sequences from secreted and periplasmic proteins.</text>
        <dbReference type="EC" id="3.4.21.89"/>
    </reaction>
</comment>
<dbReference type="GO" id="GO:0009003">
    <property type="term" value="F:signal peptidase activity"/>
    <property type="evidence" value="ECO:0007669"/>
    <property type="project" value="UniProtKB-EC"/>
</dbReference>
<dbReference type="SUPFAM" id="SSF51306">
    <property type="entry name" value="LexA/Signal peptidase"/>
    <property type="match status" value="2"/>
</dbReference>
<evidence type="ECO:0000313" key="11">
    <source>
        <dbReference type="Proteomes" id="UP000464178"/>
    </source>
</evidence>
<protein>
    <recommendedName>
        <fullName evidence="4">Signal peptidase I</fullName>
        <ecNumber evidence="3">3.4.21.89</ecNumber>
    </recommendedName>
    <alternativeName>
        <fullName evidence="6">Leader peptidase I</fullName>
    </alternativeName>
</protein>
<gene>
    <name evidence="10" type="ORF">SOIL9_32500</name>
</gene>
<dbReference type="GO" id="GO:0016020">
    <property type="term" value="C:membrane"/>
    <property type="evidence" value="ECO:0007669"/>
    <property type="project" value="InterPro"/>
</dbReference>
<evidence type="ECO:0000256" key="1">
    <source>
        <dbReference type="ARBA" id="ARBA00000677"/>
    </source>
</evidence>
<dbReference type="InterPro" id="IPR019757">
    <property type="entry name" value="Pept_S26A_signal_pept_1_Lys-AS"/>
</dbReference>
<dbReference type="InterPro" id="IPR019758">
    <property type="entry name" value="Pept_S26A_signal_pept_1_CS"/>
</dbReference>
<evidence type="ECO:0000256" key="7">
    <source>
        <dbReference type="SAM" id="MobiDB-lite"/>
    </source>
</evidence>
<name>A0A6P2D2Y6_9BACT</name>
<dbReference type="AlphaFoldDB" id="A0A6P2D2Y6"/>
<dbReference type="CDD" id="cd06530">
    <property type="entry name" value="S26_SPase_I"/>
    <property type="match status" value="2"/>
</dbReference>
<evidence type="ECO:0000313" key="10">
    <source>
        <dbReference type="EMBL" id="VTR94464.1"/>
    </source>
</evidence>
<keyword evidence="8" id="KW-1133">Transmembrane helix</keyword>
<dbReference type="KEGG" id="gms:SOIL9_32500"/>
<proteinExistence type="inferred from homology"/>
<evidence type="ECO:0000256" key="4">
    <source>
        <dbReference type="ARBA" id="ARBA00019232"/>
    </source>
</evidence>
<dbReference type="InterPro" id="IPR036286">
    <property type="entry name" value="LexA/Signal_pep-like_sf"/>
</dbReference>
<dbReference type="GO" id="GO:0006465">
    <property type="term" value="P:signal peptide processing"/>
    <property type="evidence" value="ECO:0007669"/>
    <property type="project" value="InterPro"/>
</dbReference>
<feature type="transmembrane region" description="Helical" evidence="8">
    <location>
        <begin position="49"/>
        <end position="70"/>
    </location>
</feature>
<dbReference type="GO" id="GO:0004252">
    <property type="term" value="F:serine-type endopeptidase activity"/>
    <property type="evidence" value="ECO:0007669"/>
    <property type="project" value="InterPro"/>
</dbReference>
<keyword evidence="11" id="KW-1185">Reference proteome</keyword>
<evidence type="ECO:0000259" key="9">
    <source>
        <dbReference type="Pfam" id="PF10502"/>
    </source>
</evidence>
<accession>A0A6P2D2Y6</accession>
<sequence length="530" mass="58191">MDLPPEEPVVPGDATVPLRSPFPAPSSPEATGPALARAGRLPTRNTSPFRALIVVASGFIGLFLVLRTIAVEPFGVPTGSMAPALSGHHRDGPCPRCGYTVRVGRPGSGGASEHFRKVTCPNCDRDMSLADARDLSGDRLLVDKNIYDLRSPRRWEMVVFRCPNPNPTEFGKPYVKRLIGLPGETILIRDGDVYVKRPGDTSAVGEIARKGLAEVRETLTPVFDMNFAPNPGSWSDRWLVSSGDPRLPLTAAPNSTGPPVIENGALVLDASDAPQSTLTAWYRHWHLDDHRENPVRVWSAYDGSPRRPNDLPAAHDFYLTCEVEITATSGTAGEASFECRLVDGADAITADIAVGPKATGRAQLIHEYHGGLGIKSGVALELKRKYRLEFAFVDRRASLALDEREVVPHADLEPAQKRGDVSRPVRFSARGCRAVIRDIRLYRDIHYMSDYGEHGTRHPAVLGPHEYYVLGDNSGNSEDSRKWPAPGVPESAFIGKPFLIHQPLRLGRVSVGGRERVFQTLDWSRLRWLH</sequence>
<dbReference type="Proteomes" id="UP000464178">
    <property type="component" value="Chromosome"/>
</dbReference>
<evidence type="ECO:0000256" key="6">
    <source>
        <dbReference type="ARBA" id="ARBA00029906"/>
    </source>
</evidence>
<dbReference type="InterPro" id="IPR000223">
    <property type="entry name" value="Pept_S26A_signal_pept_1"/>
</dbReference>
<dbReference type="Pfam" id="PF10502">
    <property type="entry name" value="Peptidase_S26"/>
    <property type="match status" value="1"/>
</dbReference>